<protein>
    <submittedName>
        <fullName evidence="7">Signal transduction histidine kinase</fullName>
    </submittedName>
</protein>
<dbReference type="InterPro" id="IPR004090">
    <property type="entry name" value="Chemotax_Me-accpt_rcpt"/>
</dbReference>
<dbReference type="SMART" id="SM00091">
    <property type="entry name" value="PAS"/>
    <property type="match status" value="3"/>
</dbReference>
<organism evidence="7 8">
    <name type="scientific">Methylobacterium haplocladii</name>
    <dbReference type="NCBI Taxonomy" id="1176176"/>
    <lineage>
        <taxon>Bacteria</taxon>
        <taxon>Pseudomonadati</taxon>
        <taxon>Pseudomonadota</taxon>
        <taxon>Alphaproteobacteria</taxon>
        <taxon>Hyphomicrobiales</taxon>
        <taxon>Methylobacteriaceae</taxon>
        <taxon>Methylobacterium</taxon>
    </lineage>
</organism>
<dbReference type="NCBIfam" id="TIGR00229">
    <property type="entry name" value="sensory_box"/>
    <property type="match status" value="3"/>
</dbReference>
<dbReference type="PROSITE" id="PS50111">
    <property type="entry name" value="CHEMOTAXIS_TRANSDUC_2"/>
    <property type="match status" value="1"/>
</dbReference>
<dbReference type="GO" id="GO:0006935">
    <property type="term" value="P:chemotaxis"/>
    <property type="evidence" value="ECO:0007669"/>
    <property type="project" value="InterPro"/>
</dbReference>
<evidence type="ECO:0000259" key="5">
    <source>
        <dbReference type="PROSITE" id="PS50113"/>
    </source>
</evidence>
<dbReference type="InterPro" id="IPR000700">
    <property type="entry name" value="PAS-assoc_C"/>
</dbReference>
<dbReference type="OrthoDB" id="9765776at2"/>
<dbReference type="GO" id="GO:0004888">
    <property type="term" value="F:transmembrane signaling receptor activity"/>
    <property type="evidence" value="ECO:0007669"/>
    <property type="project" value="InterPro"/>
</dbReference>
<dbReference type="SMART" id="SM00086">
    <property type="entry name" value="PAC"/>
    <property type="match status" value="3"/>
</dbReference>
<dbReference type="Gene3D" id="1.10.287.950">
    <property type="entry name" value="Methyl-accepting chemotaxis protein"/>
    <property type="match status" value="1"/>
</dbReference>
<dbReference type="InterPro" id="IPR004089">
    <property type="entry name" value="MCPsignal_dom"/>
</dbReference>
<dbReference type="PRINTS" id="PR00260">
    <property type="entry name" value="CHEMTRNSDUCR"/>
</dbReference>
<dbReference type="EMBL" id="BJZT01000019">
    <property type="protein sequence ID" value="GEO99573.1"/>
    <property type="molecule type" value="Genomic_DNA"/>
</dbReference>
<evidence type="ECO:0000256" key="1">
    <source>
        <dbReference type="ARBA" id="ARBA00029447"/>
    </source>
</evidence>
<feature type="domain" description="PAS" evidence="4">
    <location>
        <begin position="21"/>
        <end position="77"/>
    </location>
</feature>
<feature type="domain" description="PAC" evidence="5">
    <location>
        <begin position="323"/>
        <end position="375"/>
    </location>
</feature>
<evidence type="ECO:0000259" key="3">
    <source>
        <dbReference type="PROSITE" id="PS50111"/>
    </source>
</evidence>
<dbReference type="InterPro" id="IPR001610">
    <property type="entry name" value="PAC"/>
</dbReference>
<dbReference type="InterPro" id="IPR050903">
    <property type="entry name" value="Bact_Chemotaxis_MeTrfase"/>
</dbReference>
<feature type="domain" description="T-SNARE coiled-coil homology" evidence="6">
    <location>
        <begin position="528"/>
        <end position="590"/>
    </location>
</feature>
<dbReference type="PANTHER" id="PTHR24422:SF10">
    <property type="entry name" value="CHEMOTAXIS PROTEIN METHYLTRANSFERASE 2"/>
    <property type="match status" value="1"/>
</dbReference>
<keyword evidence="7" id="KW-0808">Transferase</keyword>
<evidence type="ECO:0000259" key="4">
    <source>
        <dbReference type="PROSITE" id="PS50112"/>
    </source>
</evidence>
<keyword evidence="2" id="KW-0807">Transducer</keyword>
<dbReference type="SMART" id="SM00283">
    <property type="entry name" value="MA"/>
    <property type="match status" value="1"/>
</dbReference>
<dbReference type="PROSITE" id="PS50192">
    <property type="entry name" value="T_SNARE"/>
    <property type="match status" value="1"/>
</dbReference>
<feature type="domain" description="PAC" evidence="5">
    <location>
        <begin position="201"/>
        <end position="253"/>
    </location>
</feature>
<feature type="domain" description="Methyl-accepting transducer" evidence="3">
    <location>
        <begin position="376"/>
        <end position="598"/>
    </location>
</feature>
<comment type="caution">
    <text evidence="7">The sequence shown here is derived from an EMBL/GenBank/DDBJ whole genome shotgun (WGS) entry which is preliminary data.</text>
</comment>
<dbReference type="SUPFAM" id="SSF58104">
    <property type="entry name" value="Methyl-accepting chemotaxis protein (MCP) signaling domain"/>
    <property type="match status" value="1"/>
</dbReference>
<feature type="domain" description="PAC" evidence="5">
    <location>
        <begin position="80"/>
        <end position="132"/>
    </location>
</feature>
<dbReference type="InterPro" id="IPR013655">
    <property type="entry name" value="PAS_fold_3"/>
</dbReference>
<dbReference type="Pfam" id="PF00015">
    <property type="entry name" value="MCPsignal"/>
    <property type="match status" value="1"/>
</dbReference>
<dbReference type="AlphaFoldDB" id="A0A512IPD7"/>
<comment type="similarity">
    <text evidence="1">Belongs to the methyl-accepting chemotaxis (MCP) protein family.</text>
</comment>
<keyword evidence="8" id="KW-1185">Reference proteome</keyword>
<gene>
    <name evidence="7" type="ORF">MHA02_19610</name>
</gene>
<dbReference type="InterPro" id="IPR035965">
    <property type="entry name" value="PAS-like_dom_sf"/>
</dbReference>
<dbReference type="GO" id="GO:0016020">
    <property type="term" value="C:membrane"/>
    <property type="evidence" value="ECO:0007669"/>
    <property type="project" value="InterPro"/>
</dbReference>
<dbReference type="InterPro" id="IPR000727">
    <property type="entry name" value="T_SNARE_dom"/>
</dbReference>
<dbReference type="Proteomes" id="UP000321258">
    <property type="component" value="Unassembled WGS sequence"/>
</dbReference>
<keyword evidence="7" id="KW-0418">Kinase</keyword>
<dbReference type="PROSITE" id="PS50112">
    <property type="entry name" value="PAS"/>
    <property type="match status" value="2"/>
</dbReference>
<feature type="domain" description="PAS" evidence="4">
    <location>
        <begin position="264"/>
        <end position="294"/>
    </location>
</feature>
<dbReference type="CDD" id="cd00130">
    <property type="entry name" value="PAS"/>
    <property type="match status" value="3"/>
</dbReference>
<dbReference type="Pfam" id="PF08447">
    <property type="entry name" value="PAS_3"/>
    <property type="match status" value="2"/>
</dbReference>
<sequence>MFFGPRNGSAKIQAINTHQAVVEFDPDGTILTATAGFLATLGYRIEDVIGKRHDLIVAPSERDGAEGRGLWDALRRGERQMLEARRVAQNGREVWLWEDYLPLRDRSGKTQGVLAFVADVTEQKLRNASFEGQLRALDRSQGIIEFTLDGTVVSANENFLGVVGYRFDEIVGQHHRLFVDKAEQGPDYDMFWAALRRGEFQSAEYKRIGKGGREVWIQATYNPIADASGKPVKVVKFATDITAAKLRSADAEGKLKALDRSQGIVEFNLDGTVVTANANFLKVVGYGLDEVRGKHHSIFVDAAERSSAAYGSFWEALRRGEFQSAEYRRIAKDGSDVWIQATYNPVADASGRLVKVVKFATDVSAAVNDRLDRARLQRAIDGDLDGIAGSVTEATQQAVSAASASEEASSNAQSVAAGAEELAASVGEISQQVARALLVAGRAVEQANATSTVVAGLAAAAQRIGEVVDMIDKIAGQTNLLALNATIEAARAGEAGKGFAVVAAEVKNLASQTAKATESISAQIAQTQGAANEAAAAISGIGQTIAEVNEISASISASIDQQAAVAQEMSSNMQTMTTAVSEISRSIGLIASSTQAVDRSTRQVREASRSMAA</sequence>
<dbReference type="InterPro" id="IPR013656">
    <property type="entry name" value="PAS_4"/>
</dbReference>
<evidence type="ECO:0000259" key="6">
    <source>
        <dbReference type="PROSITE" id="PS50192"/>
    </source>
</evidence>
<dbReference type="SUPFAM" id="SSF55785">
    <property type="entry name" value="PYP-like sensor domain (PAS domain)"/>
    <property type="match status" value="3"/>
</dbReference>
<dbReference type="Gene3D" id="3.30.450.20">
    <property type="entry name" value="PAS domain"/>
    <property type="match status" value="3"/>
</dbReference>
<proteinExistence type="inferred from homology"/>
<dbReference type="GO" id="GO:0007165">
    <property type="term" value="P:signal transduction"/>
    <property type="evidence" value="ECO:0007669"/>
    <property type="project" value="UniProtKB-KW"/>
</dbReference>
<dbReference type="PANTHER" id="PTHR24422">
    <property type="entry name" value="CHEMOTAXIS PROTEIN METHYLTRANSFERASE"/>
    <property type="match status" value="1"/>
</dbReference>
<dbReference type="PROSITE" id="PS50113">
    <property type="entry name" value="PAC"/>
    <property type="match status" value="3"/>
</dbReference>
<dbReference type="Pfam" id="PF08448">
    <property type="entry name" value="PAS_4"/>
    <property type="match status" value="1"/>
</dbReference>
<accession>A0A512IPD7</accession>
<dbReference type="InterPro" id="IPR000014">
    <property type="entry name" value="PAS"/>
</dbReference>
<reference evidence="7 8" key="1">
    <citation type="submission" date="2019-07" db="EMBL/GenBank/DDBJ databases">
        <title>Whole genome shotgun sequence of Methylobacterium haplocladii NBRC 107714.</title>
        <authorList>
            <person name="Hosoyama A."/>
            <person name="Uohara A."/>
            <person name="Ohji S."/>
            <person name="Ichikawa N."/>
        </authorList>
    </citation>
    <scope>NUCLEOTIDE SEQUENCE [LARGE SCALE GENOMIC DNA]</scope>
    <source>
        <strain evidence="7 8">NBRC 107714</strain>
    </source>
</reference>
<evidence type="ECO:0000313" key="7">
    <source>
        <dbReference type="EMBL" id="GEO99573.1"/>
    </source>
</evidence>
<evidence type="ECO:0000313" key="8">
    <source>
        <dbReference type="Proteomes" id="UP000321258"/>
    </source>
</evidence>
<dbReference type="GO" id="GO:0016301">
    <property type="term" value="F:kinase activity"/>
    <property type="evidence" value="ECO:0007669"/>
    <property type="project" value="UniProtKB-KW"/>
</dbReference>
<evidence type="ECO:0000256" key="2">
    <source>
        <dbReference type="PROSITE-ProRule" id="PRU00284"/>
    </source>
</evidence>
<name>A0A512IPD7_9HYPH</name>